<accession>A0ABP8JG03</accession>
<protein>
    <submittedName>
        <fullName evidence="8">Globin</fullName>
    </submittedName>
</protein>
<evidence type="ECO:0000256" key="3">
    <source>
        <dbReference type="ARBA" id="ARBA00022617"/>
    </source>
</evidence>
<dbReference type="InterPro" id="IPR012292">
    <property type="entry name" value="Globin/Proto"/>
</dbReference>
<dbReference type="PROSITE" id="PS01213">
    <property type="entry name" value="GLOBIN_FAM_2"/>
    <property type="match status" value="1"/>
</dbReference>
<proteinExistence type="inferred from homology"/>
<comment type="caution">
    <text evidence="8">The sequence shown here is derived from an EMBL/GenBank/DDBJ whole genome shotgun (WGS) entry which is preliminary data.</text>
</comment>
<evidence type="ECO:0000256" key="4">
    <source>
        <dbReference type="ARBA" id="ARBA00022723"/>
    </source>
</evidence>
<evidence type="ECO:0000256" key="7">
    <source>
        <dbReference type="SAM" id="MobiDB-lite"/>
    </source>
</evidence>
<keyword evidence="5" id="KW-0408">Iron</keyword>
<dbReference type="SUPFAM" id="SSF46458">
    <property type="entry name" value="Globin-like"/>
    <property type="match status" value="1"/>
</dbReference>
<dbReference type="InterPro" id="IPR019795">
    <property type="entry name" value="Globin_bac-like_CS"/>
</dbReference>
<evidence type="ECO:0000313" key="9">
    <source>
        <dbReference type="Proteomes" id="UP001500642"/>
    </source>
</evidence>
<dbReference type="InterPro" id="IPR044203">
    <property type="entry name" value="GlbO/GLB3-like"/>
</dbReference>
<comment type="cofactor">
    <cofactor evidence="1">
        <name>heme</name>
        <dbReference type="ChEBI" id="CHEBI:30413"/>
    </cofactor>
</comment>
<dbReference type="PANTHER" id="PTHR47366:SF1">
    <property type="entry name" value="TWO-ON-TWO HEMOGLOBIN-3"/>
    <property type="match status" value="1"/>
</dbReference>
<keyword evidence="2" id="KW-0813">Transport</keyword>
<keyword evidence="4" id="KW-0479">Metal-binding</keyword>
<dbReference type="InterPro" id="IPR009050">
    <property type="entry name" value="Globin-like_sf"/>
</dbReference>
<gene>
    <name evidence="8" type="ORF">GCM10023167_16730</name>
</gene>
<feature type="region of interest" description="Disordered" evidence="7">
    <location>
        <begin position="134"/>
        <end position="157"/>
    </location>
</feature>
<evidence type="ECO:0000313" key="8">
    <source>
        <dbReference type="EMBL" id="GAA4390302.1"/>
    </source>
</evidence>
<evidence type="ECO:0000256" key="2">
    <source>
        <dbReference type="ARBA" id="ARBA00022448"/>
    </source>
</evidence>
<organism evidence="8 9">
    <name type="scientific">Brevibacterium pityocampae</name>
    <dbReference type="NCBI Taxonomy" id="506594"/>
    <lineage>
        <taxon>Bacteria</taxon>
        <taxon>Bacillati</taxon>
        <taxon>Actinomycetota</taxon>
        <taxon>Actinomycetes</taxon>
        <taxon>Micrococcales</taxon>
        <taxon>Brevibacteriaceae</taxon>
        <taxon>Brevibacterium</taxon>
    </lineage>
</organism>
<dbReference type="CDD" id="cd14771">
    <property type="entry name" value="TrHb2_Mt-trHbO-like_O"/>
    <property type="match status" value="1"/>
</dbReference>
<evidence type="ECO:0000256" key="1">
    <source>
        <dbReference type="ARBA" id="ARBA00001971"/>
    </source>
</evidence>
<dbReference type="PANTHER" id="PTHR47366">
    <property type="entry name" value="TWO-ON-TWO HEMOGLOBIN-3"/>
    <property type="match status" value="1"/>
</dbReference>
<dbReference type="Proteomes" id="UP001500642">
    <property type="component" value="Unassembled WGS sequence"/>
</dbReference>
<dbReference type="Gene3D" id="1.10.490.10">
    <property type="entry name" value="Globins"/>
    <property type="match status" value="1"/>
</dbReference>
<dbReference type="Pfam" id="PF01152">
    <property type="entry name" value="Bac_globin"/>
    <property type="match status" value="1"/>
</dbReference>
<name>A0ABP8JG03_9MICO</name>
<keyword evidence="9" id="KW-1185">Reference proteome</keyword>
<comment type="similarity">
    <text evidence="6">Belongs to the truncated hemoglobin family. Group II subfamily.</text>
</comment>
<keyword evidence="3" id="KW-0349">Heme</keyword>
<reference evidence="9" key="1">
    <citation type="journal article" date="2019" name="Int. J. Syst. Evol. Microbiol.">
        <title>The Global Catalogue of Microorganisms (GCM) 10K type strain sequencing project: providing services to taxonomists for standard genome sequencing and annotation.</title>
        <authorList>
            <consortium name="The Broad Institute Genomics Platform"/>
            <consortium name="The Broad Institute Genome Sequencing Center for Infectious Disease"/>
            <person name="Wu L."/>
            <person name="Ma J."/>
        </authorList>
    </citation>
    <scope>NUCLEOTIDE SEQUENCE [LARGE SCALE GENOMIC DNA]</scope>
    <source>
        <strain evidence="9">JCM 17808</strain>
    </source>
</reference>
<evidence type="ECO:0000256" key="6">
    <source>
        <dbReference type="ARBA" id="ARBA00034496"/>
    </source>
</evidence>
<sequence length="157" mass="17755">MIDHVSLQRPDSFFAMIGGHATFTALVDTFYAEVAADEYLIAMYPEGHELTGAKHRLQTFLEQYFGGPTTYQEERGHPRLRMRHFPFPVTPKARDHWLRHMRTAMDTIALPPMYDAMMWDYFQRAATAMLNTPAEHDEPATGTCPASGPGPGGPQDR</sequence>
<dbReference type="EMBL" id="BAABGL010000010">
    <property type="protein sequence ID" value="GAA4390302.1"/>
    <property type="molecule type" value="Genomic_DNA"/>
</dbReference>
<evidence type="ECO:0000256" key="5">
    <source>
        <dbReference type="ARBA" id="ARBA00023004"/>
    </source>
</evidence>
<dbReference type="InterPro" id="IPR001486">
    <property type="entry name" value="Hemoglobin_trunc"/>
</dbReference>